<dbReference type="NCBIfam" id="NF010188">
    <property type="entry name" value="PRK13667.1"/>
    <property type="match status" value="1"/>
</dbReference>
<organism evidence="6 7">
    <name type="scientific">Fundicoccus culcitae</name>
    <dbReference type="NCBI Taxonomy" id="2969821"/>
    <lineage>
        <taxon>Bacteria</taxon>
        <taxon>Bacillati</taxon>
        <taxon>Bacillota</taxon>
        <taxon>Bacilli</taxon>
        <taxon>Lactobacillales</taxon>
        <taxon>Aerococcaceae</taxon>
        <taxon>Fundicoccus</taxon>
    </lineage>
</organism>
<sequence length="71" mass="8480">MIFKIIYQENPNQVPLRENAKTLFMEAESKVEVRQRLADNTPYNIQHVEEISGAYLEYEQQNNPDYQLTEF</sequence>
<evidence type="ECO:0000313" key="6">
    <source>
        <dbReference type="EMBL" id="UUX34233.1"/>
    </source>
</evidence>
<dbReference type="GO" id="GO:0000428">
    <property type="term" value="C:DNA-directed RNA polymerase complex"/>
    <property type="evidence" value="ECO:0007669"/>
    <property type="project" value="UniProtKB-KW"/>
</dbReference>
<comment type="subunit">
    <text evidence="5">RNAP is composed of a core of 2 alpha, a beta and a beta' subunit. The core is associated with a delta subunit, and at least one of epsilon or omega. When a sigma factor is associated with the core the holoenzyme is formed, which can initiate transcription.</text>
</comment>
<dbReference type="EMBL" id="CP102453">
    <property type="protein sequence ID" value="UUX34233.1"/>
    <property type="molecule type" value="Genomic_DNA"/>
</dbReference>
<dbReference type="HAMAP" id="MF_01553">
    <property type="entry name" value="RNApol_bact_RpoY"/>
    <property type="match status" value="1"/>
</dbReference>
<comment type="similarity">
    <text evidence="5">Belongs to the RNA polymerase subunit epsilon family.</text>
</comment>
<comment type="catalytic activity">
    <reaction evidence="5">
        <text>RNA(n) + a ribonucleoside 5'-triphosphate = RNA(n+1) + diphosphate</text>
        <dbReference type="Rhea" id="RHEA:21248"/>
        <dbReference type="Rhea" id="RHEA-COMP:14527"/>
        <dbReference type="Rhea" id="RHEA-COMP:17342"/>
        <dbReference type="ChEBI" id="CHEBI:33019"/>
        <dbReference type="ChEBI" id="CHEBI:61557"/>
        <dbReference type="ChEBI" id="CHEBI:140395"/>
        <dbReference type="EC" id="2.7.7.6"/>
    </reaction>
</comment>
<reference evidence="6 7" key="1">
    <citation type="submission" date="2022-08" db="EMBL/GenBank/DDBJ databases">
        <title>Aerococcaceae sp. nov isolated from spoiled eye mask.</title>
        <authorList>
            <person name="Zhou G."/>
            <person name="Xie X.-B."/>
            <person name="Shi Q.-S."/>
            <person name="Wang Y.-S."/>
            <person name="Wen X."/>
            <person name="Peng H."/>
            <person name="Yang X.-J."/>
            <person name="Tao H.-B."/>
            <person name="Huang X.-M."/>
        </authorList>
    </citation>
    <scope>NUCLEOTIDE SEQUENCE [LARGE SCALE GENOMIC DNA]</scope>
    <source>
        <strain evidence="7">DM20194951</strain>
    </source>
</reference>
<dbReference type="Proteomes" id="UP001315967">
    <property type="component" value="Chromosome"/>
</dbReference>
<evidence type="ECO:0000313" key="7">
    <source>
        <dbReference type="Proteomes" id="UP001315967"/>
    </source>
</evidence>
<name>A0ABY5P722_9LACT</name>
<comment type="function">
    <text evidence="5">A non-essential component of RNA polymerase (RNAP).</text>
</comment>
<accession>A0ABY5P722</accession>
<keyword evidence="2 5" id="KW-0808">Transferase</keyword>
<proteinExistence type="inferred from homology"/>
<keyword evidence="3 5" id="KW-0548">Nucleotidyltransferase</keyword>
<dbReference type="Pfam" id="PF07288">
    <property type="entry name" value="RpoY"/>
    <property type="match status" value="1"/>
</dbReference>
<dbReference type="RefSeq" id="WP_313793736.1">
    <property type="nucleotide sequence ID" value="NZ_CP102453.1"/>
</dbReference>
<evidence type="ECO:0000256" key="4">
    <source>
        <dbReference type="ARBA" id="ARBA00023163"/>
    </source>
</evidence>
<keyword evidence="4 5" id="KW-0804">Transcription</keyword>
<evidence type="ECO:0000256" key="5">
    <source>
        <dbReference type="HAMAP-Rule" id="MF_01553"/>
    </source>
</evidence>
<gene>
    <name evidence="5" type="primary">rpoY</name>
    <name evidence="6" type="ORF">NRE15_00765</name>
</gene>
<dbReference type="EC" id="2.7.7.6" evidence="5"/>
<dbReference type="InterPro" id="IPR009907">
    <property type="entry name" value="RpoY"/>
</dbReference>
<keyword evidence="1 5" id="KW-0240">DNA-directed RNA polymerase</keyword>
<protein>
    <recommendedName>
        <fullName evidence="5">DNA-directed RNA polymerase subunit epsilon</fullName>
        <shortName evidence="5">RNAP epsilon subunit</shortName>
        <ecNumber evidence="5">2.7.7.6</ecNumber>
    </recommendedName>
    <alternativeName>
        <fullName evidence="5">RNA polymerase epsilon subunit</fullName>
    </alternativeName>
    <alternativeName>
        <fullName evidence="5">Transcriptase subunit epsilon</fullName>
    </alternativeName>
</protein>
<keyword evidence="7" id="KW-1185">Reference proteome</keyword>
<evidence type="ECO:0000256" key="3">
    <source>
        <dbReference type="ARBA" id="ARBA00022695"/>
    </source>
</evidence>
<evidence type="ECO:0000256" key="1">
    <source>
        <dbReference type="ARBA" id="ARBA00022478"/>
    </source>
</evidence>
<evidence type="ECO:0000256" key="2">
    <source>
        <dbReference type="ARBA" id="ARBA00022679"/>
    </source>
</evidence>
<dbReference type="Gene3D" id="3.10.20.730">
    <property type="entry name" value="RNAP, epsilon subunit-like"/>
    <property type="match status" value="1"/>
</dbReference>